<protein>
    <submittedName>
        <fullName evidence="2">Uncharacterized protein</fullName>
    </submittedName>
</protein>
<reference evidence="2" key="1">
    <citation type="journal article" date="2021" name="Environ. Microbiol.">
        <title>Genomic characterization of three novel Desulfobacterota classes expand the metabolic and phylogenetic diversity of the phylum.</title>
        <authorList>
            <person name="Murphy C.L."/>
            <person name="Biggerstaff J."/>
            <person name="Eichhorn A."/>
            <person name="Ewing E."/>
            <person name="Shahan R."/>
            <person name="Soriano D."/>
            <person name="Stewart S."/>
            <person name="VanMol K."/>
            <person name="Walker R."/>
            <person name="Walters P."/>
            <person name="Elshahed M.S."/>
            <person name="Youssef N.H."/>
        </authorList>
    </citation>
    <scope>NUCLEOTIDE SEQUENCE</scope>
    <source>
        <strain evidence="2">Zod_Metabat.24</strain>
    </source>
</reference>
<dbReference type="EMBL" id="JAFGIX010000026">
    <property type="protein sequence ID" value="MBN1572600.1"/>
    <property type="molecule type" value="Genomic_DNA"/>
</dbReference>
<feature type="transmembrane region" description="Helical" evidence="1">
    <location>
        <begin position="21"/>
        <end position="43"/>
    </location>
</feature>
<evidence type="ECO:0000313" key="3">
    <source>
        <dbReference type="Proteomes" id="UP000809273"/>
    </source>
</evidence>
<keyword evidence="1" id="KW-1133">Transmembrane helix</keyword>
<accession>A0A9D8PP53</accession>
<evidence type="ECO:0000256" key="1">
    <source>
        <dbReference type="SAM" id="Phobius"/>
    </source>
</evidence>
<evidence type="ECO:0000313" key="2">
    <source>
        <dbReference type="EMBL" id="MBN1572600.1"/>
    </source>
</evidence>
<organism evidence="2 3">
    <name type="scientific">Candidatus Zymogenus saltonus</name>
    <dbReference type="NCBI Taxonomy" id="2844893"/>
    <lineage>
        <taxon>Bacteria</taxon>
        <taxon>Deltaproteobacteria</taxon>
        <taxon>Candidatus Zymogenia</taxon>
        <taxon>Candidatus Zymogeniales</taxon>
        <taxon>Candidatus Zymogenaceae</taxon>
        <taxon>Candidatus Zymogenus</taxon>
    </lineage>
</organism>
<keyword evidence="1" id="KW-0472">Membrane</keyword>
<keyword evidence="1" id="KW-0812">Transmembrane</keyword>
<dbReference type="Proteomes" id="UP000809273">
    <property type="component" value="Unassembled WGS sequence"/>
</dbReference>
<sequence>MGGFHKEALEAYEKAKSWSMAGFWSALVLIAVFLFFLLIAVLADID</sequence>
<gene>
    <name evidence="2" type="ORF">JW984_05315</name>
</gene>
<proteinExistence type="predicted"/>
<comment type="caution">
    <text evidence="2">The sequence shown here is derived from an EMBL/GenBank/DDBJ whole genome shotgun (WGS) entry which is preliminary data.</text>
</comment>
<dbReference type="AlphaFoldDB" id="A0A9D8PP53"/>
<reference evidence="2" key="2">
    <citation type="submission" date="2021-01" db="EMBL/GenBank/DDBJ databases">
        <authorList>
            <person name="Hahn C.R."/>
            <person name="Youssef N.H."/>
            <person name="Elshahed M."/>
        </authorList>
    </citation>
    <scope>NUCLEOTIDE SEQUENCE</scope>
    <source>
        <strain evidence="2">Zod_Metabat.24</strain>
    </source>
</reference>
<name>A0A9D8PP53_9DELT</name>